<protein>
    <submittedName>
        <fullName evidence="2">VOC family protein</fullName>
    </submittedName>
</protein>
<feature type="domain" description="PhnB-like" evidence="1">
    <location>
        <begin position="5"/>
        <end position="130"/>
    </location>
</feature>
<dbReference type="PANTHER" id="PTHR33990">
    <property type="entry name" value="PROTEIN YJDN-RELATED"/>
    <property type="match status" value="1"/>
</dbReference>
<reference evidence="3" key="1">
    <citation type="journal article" date="2019" name="Int. J. Syst. Evol. Microbiol.">
        <title>The Global Catalogue of Microorganisms (GCM) 10K type strain sequencing project: providing services to taxonomists for standard genome sequencing and annotation.</title>
        <authorList>
            <consortium name="The Broad Institute Genomics Platform"/>
            <consortium name="The Broad Institute Genome Sequencing Center for Infectious Disease"/>
            <person name="Wu L."/>
            <person name="Ma J."/>
        </authorList>
    </citation>
    <scope>NUCLEOTIDE SEQUENCE [LARGE SCALE GENOMIC DNA]</scope>
    <source>
        <strain evidence="3">CGMCC 1.15399</strain>
    </source>
</reference>
<evidence type="ECO:0000259" key="1">
    <source>
        <dbReference type="Pfam" id="PF06983"/>
    </source>
</evidence>
<organism evidence="2 3">
    <name type="scientific">Nonomuraea guangzhouensis</name>
    <dbReference type="NCBI Taxonomy" id="1291555"/>
    <lineage>
        <taxon>Bacteria</taxon>
        <taxon>Bacillati</taxon>
        <taxon>Actinomycetota</taxon>
        <taxon>Actinomycetes</taxon>
        <taxon>Streptosporangiales</taxon>
        <taxon>Streptosporangiaceae</taxon>
        <taxon>Nonomuraea</taxon>
    </lineage>
</organism>
<sequence>MSSRLNPYLVFNGNARQAMEFYANVFGGNLALNTFAEFGATDSPDADRIMHAMLETDAGYTIMASDVIGDMRFEPMAGASVSLSGDDADLLRGYWEGLSAGGSVTMPMQKQAWGDEFGMCVDQFGVPWMVNISQPQAQQG</sequence>
<dbReference type="CDD" id="cd06588">
    <property type="entry name" value="PhnB_like"/>
    <property type="match status" value="1"/>
</dbReference>
<accession>A0ABW4GYW6</accession>
<dbReference type="Proteomes" id="UP001597097">
    <property type="component" value="Unassembled WGS sequence"/>
</dbReference>
<proteinExistence type="predicted"/>
<comment type="caution">
    <text evidence="2">The sequence shown here is derived from an EMBL/GenBank/DDBJ whole genome shotgun (WGS) entry which is preliminary data.</text>
</comment>
<dbReference type="InterPro" id="IPR028973">
    <property type="entry name" value="PhnB-like"/>
</dbReference>
<gene>
    <name evidence="2" type="ORF">ACFSJ0_61555</name>
</gene>
<dbReference type="PANTHER" id="PTHR33990:SF1">
    <property type="entry name" value="PROTEIN YJDN"/>
    <property type="match status" value="1"/>
</dbReference>
<name>A0ABW4GYW6_9ACTN</name>
<dbReference type="Pfam" id="PF06983">
    <property type="entry name" value="3-dmu-9_3-mt"/>
    <property type="match status" value="1"/>
</dbReference>
<keyword evidence="3" id="KW-1185">Reference proteome</keyword>
<dbReference type="EMBL" id="JBHUCM010000077">
    <property type="protein sequence ID" value="MFD1547519.1"/>
    <property type="molecule type" value="Genomic_DNA"/>
</dbReference>
<evidence type="ECO:0000313" key="3">
    <source>
        <dbReference type="Proteomes" id="UP001597097"/>
    </source>
</evidence>
<dbReference type="RefSeq" id="WP_219539233.1">
    <property type="nucleotide sequence ID" value="NZ_JAHKRM010000056.1"/>
</dbReference>
<evidence type="ECO:0000313" key="2">
    <source>
        <dbReference type="EMBL" id="MFD1547519.1"/>
    </source>
</evidence>